<protein>
    <submittedName>
        <fullName evidence="1">Uncharacterized protein</fullName>
    </submittedName>
</protein>
<evidence type="ECO:0000313" key="1">
    <source>
        <dbReference type="EMBL" id="MFC4197509.1"/>
    </source>
</evidence>
<dbReference type="RefSeq" id="WP_378961038.1">
    <property type="nucleotide sequence ID" value="NZ_JBHRXC010000016.1"/>
</dbReference>
<comment type="caution">
    <text evidence="1">The sequence shown here is derived from an EMBL/GenBank/DDBJ whole genome shotgun (WGS) entry which is preliminary data.</text>
</comment>
<name>A0ABV8NL51_9SPHI</name>
<organism evidence="1 2">
    <name type="scientific">Pedobacter jamesrossensis</name>
    <dbReference type="NCBI Taxonomy" id="1908238"/>
    <lineage>
        <taxon>Bacteria</taxon>
        <taxon>Pseudomonadati</taxon>
        <taxon>Bacteroidota</taxon>
        <taxon>Sphingobacteriia</taxon>
        <taxon>Sphingobacteriales</taxon>
        <taxon>Sphingobacteriaceae</taxon>
        <taxon>Pedobacter</taxon>
    </lineage>
</organism>
<evidence type="ECO:0000313" key="2">
    <source>
        <dbReference type="Proteomes" id="UP001595792"/>
    </source>
</evidence>
<proteinExistence type="predicted"/>
<keyword evidence="2" id="KW-1185">Reference proteome</keyword>
<dbReference type="Proteomes" id="UP001595792">
    <property type="component" value="Unassembled WGS sequence"/>
</dbReference>
<accession>A0ABV8NL51</accession>
<dbReference type="EMBL" id="JBHSBY010000119">
    <property type="protein sequence ID" value="MFC4197509.1"/>
    <property type="molecule type" value="Genomic_DNA"/>
</dbReference>
<sequence>MKNQEVNTTNGKADFINIKDAKNPIYQPMAGKTINNAENKTAIKDEPKKMEADLEMVKDAPKPVIDALKSVGAVVLPEATKAENLAPEKVEAKITPALNLEGTLKLVEELHRRMVQRGRLVHTIDNLDKFEIEQKEEAEDTTSNYYQGCEIEITDDKRNKFSTKNPVIIKAVALFVRDLCTNRLAEIEAEIIIPA</sequence>
<reference evidence="2" key="1">
    <citation type="journal article" date="2019" name="Int. J. Syst. Evol. Microbiol.">
        <title>The Global Catalogue of Microorganisms (GCM) 10K type strain sequencing project: providing services to taxonomists for standard genome sequencing and annotation.</title>
        <authorList>
            <consortium name="The Broad Institute Genomics Platform"/>
            <consortium name="The Broad Institute Genome Sequencing Center for Infectious Disease"/>
            <person name="Wu L."/>
            <person name="Ma J."/>
        </authorList>
    </citation>
    <scope>NUCLEOTIDE SEQUENCE [LARGE SCALE GENOMIC DNA]</scope>
    <source>
        <strain evidence="2">CCM 8689</strain>
    </source>
</reference>
<gene>
    <name evidence="1" type="ORF">ACFOUY_12455</name>
</gene>